<comment type="caution">
    <text evidence="1">The sequence shown here is derived from an EMBL/GenBank/DDBJ whole genome shotgun (WGS) entry which is preliminary data.</text>
</comment>
<protein>
    <submittedName>
        <fullName evidence="1">Uncharacterized protein</fullName>
    </submittedName>
</protein>
<proteinExistence type="predicted"/>
<dbReference type="EMBL" id="JYDT01000114">
    <property type="protein sequence ID" value="KRY84412.1"/>
    <property type="molecule type" value="Genomic_DNA"/>
</dbReference>
<evidence type="ECO:0000313" key="2">
    <source>
        <dbReference type="Proteomes" id="UP000054995"/>
    </source>
</evidence>
<sequence>MSIKEKKTFVLDLQNYLQILIDLTRQLKLMLCEQKMFLNRTTTTTTTIVEAMEDACLAMATAWI</sequence>
<dbReference type="OrthoDB" id="10400831at2759"/>
<dbReference type="Proteomes" id="UP000054995">
    <property type="component" value="Unassembled WGS sequence"/>
</dbReference>
<dbReference type="AlphaFoldDB" id="A0A0V1FEL1"/>
<evidence type="ECO:0000313" key="1">
    <source>
        <dbReference type="EMBL" id="KRY84412.1"/>
    </source>
</evidence>
<organism evidence="1 2">
    <name type="scientific">Trichinella pseudospiralis</name>
    <name type="common">Parasitic roundworm</name>
    <dbReference type="NCBI Taxonomy" id="6337"/>
    <lineage>
        <taxon>Eukaryota</taxon>
        <taxon>Metazoa</taxon>
        <taxon>Ecdysozoa</taxon>
        <taxon>Nematoda</taxon>
        <taxon>Enoplea</taxon>
        <taxon>Dorylaimia</taxon>
        <taxon>Trichinellida</taxon>
        <taxon>Trichinellidae</taxon>
        <taxon>Trichinella</taxon>
    </lineage>
</organism>
<accession>A0A0V1FEL1</accession>
<reference evidence="1 2" key="1">
    <citation type="submission" date="2015-01" db="EMBL/GenBank/DDBJ databases">
        <title>Evolution of Trichinella species and genotypes.</title>
        <authorList>
            <person name="Korhonen P.K."/>
            <person name="Edoardo P."/>
            <person name="Giuseppe L.R."/>
            <person name="Gasser R.B."/>
        </authorList>
    </citation>
    <scope>NUCLEOTIDE SEQUENCE [LARGE SCALE GENOMIC DNA]</scope>
    <source>
        <strain evidence="1">ISS470</strain>
    </source>
</reference>
<name>A0A0V1FEL1_TRIPS</name>
<keyword evidence="2" id="KW-1185">Reference proteome</keyword>
<gene>
    <name evidence="1" type="ORF">T4D_9103</name>
</gene>